<evidence type="ECO:0000313" key="2">
    <source>
        <dbReference type="Proteomes" id="UP001234297"/>
    </source>
</evidence>
<protein>
    <submittedName>
        <fullName evidence="1">Uncharacterized protein</fullName>
    </submittedName>
</protein>
<organism evidence="1 2">
    <name type="scientific">Persea americana</name>
    <name type="common">Avocado</name>
    <dbReference type="NCBI Taxonomy" id="3435"/>
    <lineage>
        <taxon>Eukaryota</taxon>
        <taxon>Viridiplantae</taxon>
        <taxon>Streptophyta</taxon>
        <taxon>Embryophyta</taxon>
        <taxon>Tracheophyta</taxon>
        <taxon>Spermatophyta</taxon>
        <taxon>Magnoliopsida</taxon>
        <taxon>Magnoliidae</taxon>
        <taxon>Laurales</taxon>
        <taxon>Lauraceae</taxon>
        <taxon>Persea</taxon>
    </lineage>
</organism>
<reference evidence="1 2" key="1">
    <citation type="journal article" date="2022" name="Hortic Res">
        <title>A haplotype resolved chromosomal level avocado genome allows analysis of novel avocado genes.</title>
        <authorList>
            <person name="Nath O."/>
            <person name="Fletcher S.J."/>
            <person name="Hayward A."/>
            <person name="Shaw L.M."/>
            <person name="Masouleh A.K."/>
            <person name="Furtado A."/>
            <person name="Henry R.J."/>
            <person name="Mitter N."/>
        </authorList>
    </citation>
    <scope>NUCLEOTIDE SEQUENCE [LARGE SCALE GENOMIC DNA]</scope>
    <source>
        <strain evidence="2">cv. Hass</strain>
    </source>
</reference>
<gene>
    <name evidence="1" type="ORF">MRB53_015449</name>
</gene>
<dbReference type="Proteomes" id="UP001234297">
    <property type="component" value="Chromosome 4"/>
</dbReference>
<name>A0ACC2KDW2_PERAE</name>
<accession>A0ACC2KDW2</accession>
<evidence type="ECO:0000313" key="1">
    <source>
        <dbReference type="EMBL" id="KAJ8619263.1"/>
    </source>
</evidence>
<dbReference type="EMBL" id="CM056812">
    <property type="protein sequence ID" value="KAJ8619263.1"/>
    <property type="molecule type" value="Genomic_DNA"/>
</dbReference>
<keyword evidence="2" id="KW-1185">Reference proteome</keyword>
<sequence length="121" mass="13384">MILLHVCHVFNSLEVDLLPENTRFVEGQNLPHAAPACHPCSTRSTCTSSLAATVARERRCSQQPLHCVHTVNHIARRLHTPRAAQHVVHISHCTTMLCTDVHSTSDRKAILIHTNGSICNV</sequence>
<proteinExistence type="predicted"/>
<comment type="caution">
    <text evidence="1">The sequence shown here is derived from an EMBL/GenBank/DDBJ whole genome shotgun (WGS) entry which is preliminary data.</text>
</comment>